<organism evidence="3 4">
    <name type="scientific">Xanthomonas chitinilytica</name>
    <dbReference type="NCBI Taxonomy" id="2989819"/>
    <lineage>
        <taxon>Bacteria</taxon>
        <taxon>Pseudomonadati</taxon>
        <taxon>Pseudomonadota</taxon>
        <taxon>Gammaproteobacteria</taxon>
        <taxon>Lysobacterales</taxon>
        <taxon>Lysobacteraceae</taxon>
        <taxon>Xanthomonas</taxon>
    </lineage>
</organism>
<keyword evidence="2" id="KW-0472">Membrane</keyword>
<evidence type="ECO:0008006" key="5">
    <source>
        <dbReference type="Google" id="ProtNLM"/>
    </source>
</evidence>
<keyword evidence="4" id="KW-1185">Reference proteome</keyword>
<evidence type="ECO:0000313" key="3">
    <source>
        <dbReference type="EMBL" id="MCW4471794.1"/>
    </source>
</evidence>
<protein>
    <recommendedName>
        <fullName evidence="5">Prepilin-type N-terminal cleavage/methylation domain-containing protein</fullName>
    </recommendedName>
</protein>
<keyword evidence="2" id="KW-0812">Transmembrane</keyword>
<sequence length="365" mass="38674">MSVRSSRNRQHGWSLVELAVSLAIAALLTVLLFTLLPLGNQILDAERQQQELAQAEQALLGYMRSQGRLPAADSDGDGRADAGSTGPWLPVTDLGLPSRMRIRYQAEPSLIASPGDLFSPVLPPADQPGPAVNTLDFCMRLLLNQRGNVAMAGLGMPVAYYLGHSGLAGHGLADAQEQWNESAQQLPGAGDTNALATLAAGPGELATRLSCPDRLGRAQGSAQGAYAAHSALLMTEFNRDFREFDINIALTVQSQAKVARDLAIYALAEAITNEAIAITMMASGWPPDGVTITAGAKQLATSIKSIYDAGKELKSAEDSLTEATRGVADARRNHDLVTAFRDKVKALYANARDTTLQLDSAGVNQ</sequence>
<reference evidence="3 4" key="1">
    <citation type="submission" date="2022-10" db="EMBL/GenBank/DDBJ databases">
        <title>Xanthomonas sp. H13-6.</title>
        <authorList>
            <person name="Liu X."/>
            <person name="Deng Z."/>
            <person name="Jiang Y."/>
            <person name="Yu T."/>
            <person name="Ai J."/>
        </authorList>
    </citation>
    <scope>NUCLEOTIDE SEQUENCE [LARGE SCALE GENOMIC DNA]</scope>
    <source>
        <strain evidence="3 4">H13-6</strain>
    </source>
</reference>
<comment type="caution">
    <text evidence="3">The sequence shown here is derived from an EMBL/GenBank/DDBJ whole genome shotgun (WGS) entry which is preliminary data.</text>
</comment>
<keyword evidence="2" id="KW-1133">Transmembrane helix</keyword>
<keyword evidence="1" id="KW-0175">Coiled coil</keyword>
<proteinExistence type="predicted"/>
<feature type="coiled-coil region" evidence="1">
    <location>
        <begin position="38"/>
        <end position="65"/>
    </location>
</feature>
<evidence type="ECO:0000256" key="1">
    <source>
        <dbReference type="SAM" id="Coils"/>
    </source>
</evidence>
<gene>
    <name evidence="3" type="ORF">OK345_04635</name>
</gene>
<dbReference type="EMBL" id="JAPCHY010000003">
    <property type="protein sequence ID" value="MCW4471794.1"/>
    <property type="molecule type" value="Genomic_DNA"/>
</dbReference>
<accession>A0ABT3JTH6</accession>
<evidence type="ECO:0000313" key="4">
    <source>
        <dbReference type="Proteomes" id="UP001209922"/>
    </source>
</evidence>
<dbReference type="Proteomes" id="UP001209922">
    <property type="component" value="Unassembled WGS sequence"/>
</dbReference>
<feature type="transmembrane region" description="Helical" evidence="2">
    <location>
        <begin position="12"/>
        <end position="38"/>
    </location>
</feature>
<name>A0ABT3JTH6_9XANT</name>
<dbReference type="RefSeq" id="WP_265126756.1">
    <property type="nucleotide sequence ID" value="NZ_JAPCHY010000003.1"/>
</dbReference>
<evidence type="ECO:0000256" key="2">
    <source>
        <dbReference type="SAM" id="Phobius"/>
    </source>
</evidence>